<protein>
    <recommendedName>
        <fullName evidence="6">Recombinase family protein</fullName>
    </recommendedName>
</protein>
<dbReference type="InterPro" id="IPR050639">
    <property type="entry name" value="SSR_resolvase"/>
</dbReference>
<evidence type="ECO:0000256" key="1">
    <source>
        <dbReference type="SAM" id="MobiDB-lite"/>
    </source>
</evidence>
<dbReference type="PROSITE" id="PS51736">
    <property type="entry name" value="RECOMBINASES_3"/>
    <property type="match status" value="1"/>
</dbReference>
<dbReference type="InterPro" id="IPR011109">
    <property type="entry name" value="DNA_bind_recombinase_dom"/>
</dbReference>
<evidence type="ECO:0000313" key="4">
    <source>
        <dbReference type="EMBL" id="GAA2990193.1"/>
    </source>
</evidence>
<dbReference type="RefSeq" id="WP_344888317.1">
    <property type="nucleotide sequence ID" value="NZ_BAAAWD010000004.1"/>
</dbReference>
<dbReference type="Gene3D" id="3.90.1750.20">
    <property type="entry name" value="Putative Large Serine Recombinase, Chain B, Domain 2"/>
    <property type="match status" value="2"/>
</dbReference>
<dbReference type="Gene3D" id="3.40.50.450">
    <property type="match status" value="1"/>
</dbReference>
<dbReference type="InterPro" id="IPR006119">
    <property type="entry name" value="Resolv_N"/>
</dbReference>
<dbReference type="PROSITE" id="PS51737">
    <property type="entry name" value="RECOMBINASE_DNA_BIND"/>
    <property type="match status" value="1"/>
</dbReference>
<gene>
    <name evidence="4" type="ORF">GCM10017559_07750</name>
</gene>
<evidence type="ECO:0000313" key="5">
    <source>
        <dbReference type="Proteomes" id="UP001499930"/>
    </source>
</evidence>
<dbReference type="PANTHER" id="PTHR30461">
    <property type="entry name" value="DNA-INVERTASE FROM LAMBDOID PROPHAGE"/>
    <property type="match status" value="1"/>
</dbReference>
<keyword evidence="5" id="KW-1185">Reference proteome</keyword>
<dbReference type="Pfam" id="PF00239">
    <property type="entry name" value="Resolvase"/>
    <property type="match status" value="1"/>
</dbReference>
<evidence type="ECO:0008006" key="6">
    <source>
        <dbReference type="Google" id="ProtNLM"/>
    </source>
</evidence>
<dbReference type="Pfam" id="PF07508">
    <property type="entry name" value="Recombinase"/>
    <property type="match status" value="2"/>
</dbReference>
<dbReference type="InterPro" id="IPR057666">
    <property type="entry name" value="DrpA_SLOG"/>
</dbReference>
<feature type="domain" description="Resolvase/invertase-type recombinase catalytic" evidence="2">
    <location>
        <begin position="239"/>
        <end position="387"/>
    </location>
</feature>
<dbReference type="Pfam" id="PF13408">
    <property type="entry name" value="Zn_ribbon_recom"/>
    <property type="match status" value="1"/>
</dbReference>
<dbReference type="CDD" id="cd00338">
    <property type="entry name" value="Ser_Recombinase"/>
    <property type="match status" value="1"/>
</dbReference>
<dbReference type="Proteomes" id="UP001499930">
    <property type="component" value="Unassembled WGS sequence"/>
</dbReference>
<dbReference type="InterPro" id="IPR025827">
    <property type="entry name" value="Zn_ribbon_recom_dom"/>
</dbReference>
<feature type="region of interest" description="Disordered" evidence="1">
    <location>
        <begin position="50"/>
        <end position="96"/>
    </location>
</feature>
<proteinExistence type="predicted"/>
<sequence>MNDRLARLVLMRLAEPGDAAMGALVALRGPRQAVDLVREGVVDADLARRLAGGAPDPHDVEAVSRTTEPPRQGADLVRHGTASSQKSAEPVPVPVPVSVPVPVAGRDGSGQGRDGRLAARAARLDRTIASWAARLKTADPERDLAEGERIGARLVIPGDPEWPSQLDDLGASRPYALWVYGDADLRFSCLRSVAVVGSRAATPYGTHVATEFGAGLSEKGWHVISGGVSIRGMTTPRTRCVIYVRISRDKEGAGLGVQRQEHECRQLADTLGWDVLEVYADNDISAYSGKPRPNYQRMLERVQAGGADAIVAWHTDRLHRNPRELEDFIDVLEARQIRVSTVKAGVMDLDTASGRMVARVLGGVARHESEQKGERIKAKHLQLARSGKASGGGFRPFGYRRIYDRPDPPRRLLREELVPEEADIIRECARRVLAGEALVSVCRDLNRRGVSTTSTGIWTARQVNSVAEVGQDDIAAEIRARLAADEPAAAIARDLMDRGVPVSGPGKWSPATLSRTLSSARIAGLREHRPRSRHETKRVNIGEIMGVADWPAIITPAESARLRLMLSDPTRRVSPGPTGRYLLTGLIYCDVCKHRMSGHSKSGGRRHYMCDGLPGRQGCGKVSARTEYVDEVIVAGAVELLITPGFAEALVVDTGVDEGAVVAEIAACEQGLLDLAADHGAGEISRAEWMAARKPLQARIDVARQSLGRVDVSRVLDGLPGDREGLEAFLLDGEVEASRRRAVIAVALERLWVRPAIVRGSKKFNPARLVPLWRF</sequence>
<dbReference type="Pfam" id="PF02481">
    <property type="entry name" value="DNA_processg_A"/>
    <property type="match status" value="1"/>
</dbReference>
<dbReference type="SMART" id="SM00857">
    <property type="entry name" value="Resolvase"/>
    <property type="match status" value="1"/>
</dbReference>
<dbReference type="InterPro" id="IPR036162">
    <property type="entry name" value="Resolvase-like_N_sf"/>
</dbReference>
<dbReference type="SUPFAM" id="SSF53041">
    <property type="entry name" value="Resolvase-like"/>
    <property type="match status" value="1"/>
</dbReference>
<accession>A0ABN3XRG8</accession>
<organism evidence="4 5">
    <name type="scientific">Streptosporangium longisporum</name>
    <dbReference type="NCBI Taxonomy" id="46187"/>
    <lineage>
        <taxon>Bacteria</taxon>
        <taxon>Bacillati</taxon>
        <taxon>Actinomycetota</taxon>
        <taxon>Actinomycetes</taxon>
        <taxon>Streptosporangiales</taxon>
        <taxon>Streptosporangiaceae</taxon>
        <taxon>Streptosporangium</taxon>
    </lineage>
</organism>
<name>A0ABN3XRG8_9ACTN</name>
<evidence type="ECO:0000259" key="3">
    <source>
        <dbReference type="PROSITE" id="PS51737"/>
    </source>
</evidence>
<dbReference type="SUPFAM" id="SSF102405">
    <property type="entry name" value="MCP/YpsA-like"/>
    <property type="match status" value="1"/>
</dbReference>
<evidence type="ECO:0000259" key="2">
    <source>
        <dbReference type="PROSITE" id="PS51736"/>
    </source>
</evidence>
<dbReference type="Gene3D" id="3.40.50.1390">
    <property type="entry name" value="Resolvase, N-terminal catalytic domain"/>
    <property type="match status" value="1"/>
</dbReference>
<dbReference type="PANTHER" id="PTHR30461:SF23">
    <property type="entry name" value="DNA RECOMBINASE-RELATED"/>
    <property type="match status" value="1"/>
</dbReference>
<comment type="caution">
    <text evidence="4">The sequence shown here is derived from an EMBL/GenBank/DDBJ whole genome shotgun (WGS) entry which is preliminary data.</text>
</comment>
<reference evidence="4 5" key="1">
    <citation type="journal article" date="2019" name="Int. J. Syst. Evol. Microbiol.">
        <title>The Global Catalogue of Microorganisms (GCM) 10K type strain sequencing project: providing services to taxonomists for standard genome sequencing and annotation.</title>
        <authorList>
            <consortium name="The Broad Institute Genomics Platform"/>
            <consortium name="The Broad Institute Genome Sequencing Center for Infectious Disease"/>
            <person name="Wu L."/>
            <person name="Ma J."/>
        </authorList>
    </citation>
    <scope>NUCLEOTIDE SEQUENCE [LARGE SCALE GENOMIC DNA]</scope>
    <source>
        <strain evidence="4 5">JCM 3106</strain>
    </source>
</reference>
<dbReference type="InterPro" id="IPR038109">
    <property type="entry name" value="DNA_bind_recomb_sf"/>
</dbReference>
<dbReference type="EMBL" id="BAAAWD010000004">
    <property type="protein sequence ID" value="GAA2990193.1"/>
    <property type="molecule type" value="Genomic_DNA"/>
</dbReference>
<feature type="domain" description="Recombinase" evidence="3">
    <location>
        <begin position="396"/>
        <end position="572"/>
    </location>
</feature>